<keyword evidence="3" id="KW-1185">Reference proteome</keyword>
<dbReference type="EMBL" id="CP078145">
    <property type="protein sequence ID" value="QXN93863.1"/>
    <property type="molecule type" value="Genomic_DNA"/>
</dbReference>
<gene>
    <name evidence="2" type="ORF">KV110_12825</name>
</gene>
<dbReference type="InterPro" id="IPR051466">
    <property type="entry name" value="D-amino_acid_metab_enzyme"/>
</dbReference>
<proteinExistence type="predicted"/>
<dbReference type="InterPro" id="IPR026956">
    <property type="entry name" value="D-ser_dehydrat-like_dom"/>
</dbReference>
<feature type="domain" description="D-serine dehydratase-like" evidence="1">
    <location>
        <begin position="344"/>
        <end position="440"/>
    </location>
</feature>
<evidence type="ECO:0000313" key="2">
    <source>
        <dbReference type="EMBL" id="QXN93863.1"/>
    </source>
</evidence>
<evidence type="ECO:0000313" key="3">
    <source>
        <dbReference type="Proteomes" id="UP000694257"/>
    </source>
</evidence>
<reference evidence="2 3" key="1">
    <citation type="submission" date="2021-07" db="EMBL/GenBank/DDBJ databases">
        <title>Whole Genome Sequence of Nocardia Iowensis.</title>
        <authorList>
            <person name="Lamm A."/>
            <person name="Collins-Fairclough A.M."/>
            <person name="Bunk B."/>
            <person name="Sproer C."/>
        </authorList>
    </citation>
    <scope>NUCLEOTIDE SEQUENCE [LARGE SCALE GENOMIC DNA]</scope>
    <source>
        <strain evidence="2 3">NRRL 5646</strain>
    </source>
</reference>
<dbReference type="PANTHER" id="PTHR28004">
    <property type="entry name" value="ZGC:162816-RELATED"/>
    <property type="match status" value="1"/>
</dbReference>
<dbReference type="PANTHER" id="PTHR28004:SF8">
    <property type="entry name" value="D-SERINE DEAMINASE"/>
    <property type="match status" value="1"/>
</dbReference>
<protein>
    <submittedName>
        <fullName evidence="2">Amino acid deaminase</fullName>
    </submittedName>
</protein>
<sequence>MRNKHCKICNSKRLCLSCEFAGRNAVAIDDDVVAGLGDRMLGPEHKGLPPAAWGRTVREFLATAPRLDQFETPLLTIDRSAVEANVAVMADWASAAGVQLAPHGKTTMAPQLWAQQLAAGSWGITLATIWQVQVARSFGVGRVLLANALVDPVGLHWVAAELANDPAFEFVCWADSVETVALMDEHLRSAPGSARVRVLVELGGPHGRTGARTVEQAHAVAAAVTEAARLTLAGVGGYEGALAHDRTPAATDTVRHYLDELARLHRELAAAGRYSDSAIVTAGGSAYPDLVVERLAALADEEGAHGIPTSVVLRSGAYIIHDDGFYAGISPFTAAHSAKPLRSAMHGWARVLSRPEPELALLDAGRRDLPFDEGLPVPQRVAGPEGSPLDPAATVSALNDQHTFLRLPADTRLPVGAVVRLGLSHPCTAFDKWRLVPVIDDADAPSPRVVDFLHTFF</sequence>
<accession>A0ABX8RW49</accession>
<dbReference type="SMART" id="SM01119">
    <property type="entry name" value="D-ser_dehydrat"/>
    <property type="match status" value="1"/>
</dbReference>
<organism evidence="2 3">
    <name type="scientific">Nocardia iowensis</name>
    <dbReference type="NCBI Taxonomy" id="204891"/>
    <lineage>
        <taxon>Bacteria</taxon>
        <taxon>Bacillati</taxon>
        <taxon>Actinomycetota</taxon>
        <taxon>Actinomycetes</taxon>
        <taxon>Mycobacteriales</taxon>
        <taxon>Nocardiaceae</taxon>
        <taxon>Nocardia</taxon>
    </lineage>
</organism>
<dbReference type="Proteomes" id="UP000694257">
    <property type="component" value="Chromosome"/>
</dbReference>
<evidence type="ECO:0000259" key="1">
    <source>
        <dbReference type="SMART" id="SM01119"/>
    </source>
</evidence>
<name>A0ABX8RW49_NOCIO</name>
<dbReference type="Pfam" id="PF14031">
    <property type="entry name" value="D-ser_dehydrat"/>
    <property type="match status" value="1"/>
</dbReference>